<reference evidence="5 6" key="1">
    <citation type="submission" date="2016-08" db="EMBL/GenBank/DDBJ databases">
        <title>Complete genome sequence of Fictibacillus arsenicus G25-54, a strain with toxicity to nematodes and a potential arsenic-resistance activity.</title>
        <authorList>
            <person name="Zheng Z."/>
        </authorList>
    </citation>
    <scope>NUCLEOTIDE SEQUENCE [LARGE SCALE GENOMIC DNA]</scope>
    <source>
        <strain evidence="5 6">G25-54</strain>
    </source>
</reference>
<evidence type="ECO:0000256" key="2">
    <source>
        <dbReference type="ARBA" id="ARBA00022112"/>
    </source>
</evidence>
<feature type="binding site" evidence="4">
    <location>
        <position position="218"/>
    </location>
    <ligand>
        <name>a divalent metal cation</name>
        <dbReference type="ChEBI" id="CHEBI:60240"/>
        <label>1</label>
    </ligand>
</feature>
<dbReference type="Pfam" id="PF01784">
    <property type="entry name" value="DUF34_NIF3"/>
    <property type="match status" value="1"/>
</dbReference>
<dbReference type="OrthoDB" id="9792792at2"/>
<dbReference type="KEGG" id="far:ABE41_007415"/>
<dbReference type="GO" id="GO:0005737">
    <property type="term" value="C:cytoplasm"/>
    <property type="evidence" value="ECO:0007669"/>
    <property type="project" value="TreeGrafter"/>
</dbReference>
<dbReference type="PANTHER" id="PTHR13799">
    <property type="entry name" value="NGG1 INTERACTING FACTOR 3"/>
    <property type="match status" value="1"/>
</dbReference>
<dbReference type="RefSeq" id="WP_066288274.1">
    <property type="nucleotide sequence ID" value="NZ_CP016761.1"/>
</dbReference>
<name>A0A1B1Z2X6_9BACL</name>
<feature type="binding site" evidence="4">
    <location>
        <position position="222"/>
    </location>
    <ligand>
        <name>a divalent metal cation</name>
        <dbReference type="ChEBI" id="CHEBI:60240"/>
        <label>1</label>
    </ligand>
</feature>
<proteinExistence type="inferred from homology"/>
<protein>
    <recommendedName>
        <fullName evidence="2">GTP cyclohydrolase 1 type 2 homolog</fullName>
    </recommendedName>
</protein>
<evidence type="ECO:0000313" key="5">
    <source>
        <dbReference type="EMBL" id="ANX11833.1"/>
    </source>
</evidence>
<feature type="binding site" evidence="4">
    <location>
        <position position="66"/>
    </location>
    <ligand>
        <name>a divalent metal cation</name>
        <dbReference type="ChEBI" id="CHEBI:60240"/>
        <label>1</label>
    </ligand>
</feature>
<gene>
    <name evidence="5" type="ORF">ABE41_007415</name>
</gene>
<dbReference type="AlphaFoldDB" id="A0A1B1Z2X6"/>
<organism evidence="5 6">
    <name type="scientific">Fictibacillus arsenicus</name>
    <dbReference type="NCBI Taxonomy" id="255247"/>
    <lineage>
        <taxon>Bacteria</taxon>
        <taxon>Bacillati</taxon>
        <taxon>Bacillota</taxon>
        <taxon>Bacilli</taxon>
        <taxon>Bacillales</taxon>
        <taxon>Fictibacillaceae</taxon>
        <taxon>Fictibacillus</taxon>
    </lineage>
</organism>
<dbReference type="GO" id="GO:0046872">
    <property type="term" value="F:metal ion binding"/>
    <property type="evidence" value="ECO:0007669"/>
    <property type="project" value="UniProtKB-KW"/>
</dbReference>
<evidence type="ECO:0000256" key="4">
    <source>
        <dbReference type="PIRSR" id="PIRSR602678-1"/>
    </source>
</evidence>
<feature type="binding site" evidence="4">
    <location>
        <position position="65"/>
    </location>
    <ligand>
        <name>a divalent metal cation</name>
        <dbReference type="ChEBI" id="CHEBI:60240"/>
        <label>1</label>
    </ligand>
</feature>
<evidence type="ECO:0000256" key="1">
    <source>
        <dbReference type="ARBA" id="ARBA00006964"/>
    </source>
</evidence>
<feature type="binding site" evidence="4">
    <location>
        <position position="98"/>
    </location>
    <ligand>
        <name>a divalent metal cation</name>
        <dbReference type="ChEBI" id="CHEBI:60240"/>
        <label>1</label>
    </ligand>
</feature>
<evidence type="ECO:0000256" key="3">
    <source>
        <dbReference type="ARBA" id="ARBA00022723"/>
    </source>
</evidence>
<dbReference type="PANTHER" id="PTHR13799:SF14">
    <property type="entry name" value="GTP CYCLOHYDROLASE 1 TYPE 2 HOMOLOG"/>
    <property type="match status" value="1"/>
</dbReference>
<dbReference type="InterPro" id="IPR036069">
    <property type="entry name" value="DUF34/NIF3_sf"/>
</dbReference>
<sequence length="261" mass="30025">MKTSEFEQLLPSLFGRWLTTFEDEGEYGFTNQIEKDNKRVAYATNLTPETIEKAIQANADLLLTHHDAWDFLYGMREECVKKLKKNEISHFFIHLPLDFVEFGTCTSLFEQIKIDEMTRYSSFENDKEYPGIGTFHKALSFSELKSRLESKLAEPVRAWQNHDRPIKKVAILTGAGNNSALIKFAKENDCDAFITGERTLYSVQYAKFAGVNLYVGSHTYTEIFGVESFGRKVKKTYPVIELIQIKEDHIESVEDHSFSCT</sequence>
<dbReference type="STRING" id="255247.ABE41_007415"/>
<evidence type="ECO:0000313" key="6">
    <source>
        <dbReference type="Proteomes" id="UP000077412"/>
    </source>
</evidence>
<dbReference type="EMBL" id="CP016761">
    <property type="protein sequence ID" value="ANX11833.1"/>
    <property type="molecule type" value="Genomic_DNA"/>
</dbReference>
<keyword evidence="3 4" id="KW-0479">Metal-binding</keyword>
<dbReference type="Proteomes" id="UP000077412">
    <property type="component" value="Chromosome"/>
</dbReference>
<dbReference type="Gene3D" id="3.40.1390.30">
    <property type="entry name" value="NIF3 (NGG1p interacting factor 3)-like"/>
    <property type="match status" value="2"/>
</dbReference>
<dbReference type="SUPFAM" id="SSF102705">
    <property type="entry name" value="NIF3 (NGG1p interacting factor 3)-like"/>
    <property type="match status" value="1"/>
</dbReference>
<keyword evidence="6" id="KW-1185">Reference proteome</keyword>
<comment type="similarity">
    <text evidence="1">Belongs to the GTP cyclohydrolase I type 2/NIF3 family.</text>
</comment>
<dbReference type="InterPro" id="IPR002678">
    <property type="entry name" value="DUF34/NIF3"/>
</dbReference>
<accession>A0A1B1Z2X6</accession>